<dbReference type="GO" id="GO:0008233">
    <property type="term" value="F:peptidase activity"/>
    <property type="evidence" value="ECO:0007669"/>
    <property type="project" value="UniProtKB-KW"/>
</dbReference>
<keyword evidence="4 8" id="KW-0378">Hydrolase</keyword>
<accession>U5DNR2</accession>
<gene>
    <name evidence="9" type="ORF">KR51_00019120</name>
</gene>
<dbReference type="GO" id="GO:0016829">
    <property type="term" value="F:lyase activity"/>
    <property type="evidence" value="ECO:0007669"/>
    <property type="project" value="UniProtKB-KW"/>
</dbReference>
<evidence type="ECO:0000256" key="8">
    <source>
        <dbReference type="RuleBase" id="RU364100"/>
    </source>
</evidence>
<dbReference type="EMBL" id="ASSJ01000049">
    <property type="protein sequence ID" value="ERN41345.1"/>
    <property type="molecule type" value="Genomic_DNA"/>
</dbReference>
<dbReference type="FunCoup" id="U5DNR2">
    <property type="interactions" value="312"/>
</dbReference>
<dbReference type="InterPro" id="IPR036590">
    <property type="entry name" value="SRAP-like"/>
</dbReference>
<dbReference type="OrthoDB" id="9782620at2"/>
<name>U5DNR2_9CHRO</name>
<dbReference type="InterPro" id="IPR003738">
    <property type="entry name" value="SRAP"/>
</dbReference>
<sequence length="211" mass="24439">MCGRYTLTATREIITENFFVNITPLYQARYNIAPSQPLLAIVSNEGNREAQFFRWGLIPSWVKDEKFTNKPINARSETVREKPFFRSAFKYRRCLIPADGFYEWQSQGKGKRKQPYCIHLPNRDLFAFAGLWEDWQGIRTCAILTREADAQMKPIHHRMPIMVPRAQYDYWLDTSNHNPTIPHDSPGLQFDKVGIAVNDPSIDSPKCLVAS</sequence>
<dbReference type="eggNOG" id="COG2135">
    <property type="taxonomic scope" value="Bacteria"/>
</dbReference>
<dbReference type="STRING" id="582515.KR51_00019120"/>
<dbReference type="PANTHER" id="PTHR13604">
    <property type="entry name" value="DC12-RELATED"/>
    <property type="match status" value="1"/>
</dbReference>
<evidence type="ECO:0000256" key="3">
    <source>
        <dbReference type="ARBA" id="ARBA00022763"/>
    </source>
</evidence>
<dbReference type="GO" id="GO:0106300">
    <property type="term" value="P:protein-DNA covalent cross-linking repair"/>
    <property type="evidence" value="ECO:0007669"/>
    <property type="project" value="InterPro"/>
</dbReference>
<dbReference type="Gene3D" id="3.90.1680.10">
    <property type="entry name" value="SOS response associated peptidase-like"/>
    <property type="match status" value="1"/>
</dbReference>
<keyword evidence="5" id="KW-0190">Covalent protein-DNA linkage</keyword>
<dbReference type="Pfam" id="PF02586">
    <property type="entry name" value="SRAP"/>
    <property type="match status" value="1"/>
</dbReference>
<evidence type="ECO:0000256" key="4">
    <source>
        <dbReference type="ARBA" id="ARBA00022801"/>
    </source>
</evidence>
<evidence type="ECO:0000256" key="6">
    <source>
        <dbReference type="ARBA" id="ARBA00023125"/>
    </source>
</evidence>
<dbReference type="SUPFAM" id="SSF143081">
    <property type="entry name" value="BB1717-like"/>
    <property type="match status" value="1"/>
</dbReference>
<keyword evidence="6" id="KW-0238">DNA-binding</keyword>
<comment type="similarity">
    <text evidence="1 8">Belongs to the SOS response-associated peptidase family.</text>
</comment>
<dbReference type="InParanoid" id="U5DNR2"/>
<proteinExistence type="inferred from homology"/>
<dbReference type="GO" id="GO:0006508">
    <property type="term" value="P:proteolysis"/>
    <property type="evidence" value="ECO:0007669"/>
    <property type="project" value="UniProtKB-KW"/>
</dbReference>
<protein>
    <recommendedName>
        <fullName evidence="8">Abasic site processing protein</fullName>
        <ecNumber evidence="8">3.4.-.-</ecNumber>
    </recommendedName>
</protein>
<evidence type="ECO:0000256" key="2">
    <source>
        <dbReference type="ARBA" id="ARBA00022670"/>
    </source>
</evidence>
<reference evidence="9 10" key="1">
    <citation type="submission" date="2013-05" db="EMBL/GenBank/DDBJ databases">
        <title>Draft genome sequence of Rubidibacter lacunae KORDI 51-2.</title>
        <authorList>
            <person name="Choi D.H."/>
            <person name="Noh J.H."/>
            <person name="Kwon K.-K."/>
            <person name="Lee J.-H."/>
            <person name="Ryu J.-Y."/>
        </authorList>
    </citation>
    <scope>NUCLEOTIDE SEQUENCE [LARGE SCALE GENOMIC DNA]</scope>
    <source>
        <strain evidence="9 10">KORDI 51-2</strain>
    </source>
</reference>
<comment type="caution">
    <text evidence="9">The sequence shown here is derived from an EMBL/GenBank/DDBJ whole genome shotgun (WGS) entry which is preliminary data.</text>
</comment>
<dbReference type="Proteomes" id="UP000016960">
    <property type="component" value="Unassembled WGS sequence"/>
</dbReference>
<dbReference type="GO" id="GO:0003697">
    <property type="term" value="F:single-stranded DNA binding"/>
    <property type="evidence" value="ECO:0007669"/>
    <property type="project" value="InterPro"/>
</dbReference>
<dbReference type="EC" id="3.4.-.-" evidence="8"/>
<evidence type="ECO:0000256" key="1">
    <source>
        <dbReference type="ARBA" id="ARBA00008136"/>
    </source>
</evidence>
<evidence type="ECO:0000256" key="5">
    <source>
        <dbReference type="ARBA" id="ARBA00023124"/>
    </source>
</evidence>
<keyword evidence="2 8" id="KW-0645">Protease</keyword>
<dbReference type="AlphaFoldDB" id="U5DNR2"/>
<evidence type="ECO:0000256" key="7">
    <source>
        <dbReference type="ARBA" id="ARBA00023239"/>
    </source>
</evidence>
<keyword evidence="3" id="KW-0227">DNA damage</keyword>
<keyword evidence="7" id="KW-0456">Lyase</keyword>
<dbReference type="PANTHER" id="PTHR13604:SF0">
    <property type="entry name" value="ABASIC SITE PROCESSING PROTEIN HMCES"/>
    <property type="match status" value="1"/>
</dbReference>
<dbReference type="RefSeq" id="WP_022606835.1">
    <property type="nucleotide sequence ID" value="NZ_ASSJ01000049.1"/>
</dbReference>
<evidence type="ECO:0000313" key="10">
    <source>
        <dbReference type="Proteomes" id="UP000016960"/>
    </source>
</evidence>
<evidence type="ECO:0000313" key="9">
    <source>
        <dbReference type="EMBL" id="ERN41345.1"/>
    </source>
</evidence>
<organism evidence="9 10">
    <name type="scientific">Rubidibacter lacunae KORDI 51-2</name>
    <dbReference type="NCBI Taxonomy" id="582515"/>
    <lineage>
        <taxon>Bacteria</taxon>
        <taxon>Bacillati</taxon>
        <taxon>Cyanobacteriota</taxon>
        <taxon>Cyanophyceae</taxon>
        <taxon>Oscillatoriophycideae</taxon>
        <taxon>Chroococcales</taxon>
        <taxon>Aphanothecaceae</taxon>
        <taxon>Rubidibacter</taxon>
    </lineage>
</organism>
<keyword evidence="10" id="KW-1185">Reference proteome</keyword>